<dbReference type="Pfam" id="PF00702">
    <property type="entry name" value="Hydrolase"/>
    <property type="match status" value="1"/>
</dbReference>
<feature type="transmembrane region" description="Helical" evidence="8">
    <location>
        <begin position="18"/>
        <end position="37"/>
    </location>
</feature>
<dbReference type="Gene3D" id="3.40.1110.10">
    <property type="entry name" value="Calcium-transporting ATPase, cytoplasmic domain N"/>
    <property type="match status" value="1"/>
</dbReference>
<dbReference type="KEGG" id="cpor:BED41_01455"/>
<dbReference type="InterPro" id="IPR044492">
    <property type="entry name" value="P_typ_ATPase_HD_dom"/>
</dbReference>
<evidence type="ECO:0000256" key="5">
    <source>
        <dbReference type="ARBA" id="ARBA00022967"/>
    </source>
</evidence>
<dbReference type="InterPro" id="IPR023298">
    <property type="entry name" value="ATPase_P-typ_TM_dom_sf"/>
</dbReference>
<dbReference type="GO" id="GO:0019829">
    <property type="term" value="F:ATPase-coupled monoatomic cation transmembrane transporter activity"/>
    <property type="evidence" value="ECO:0007669"/>
    <property type="project" value="InterPro"/>
</dbReference>
<dbReference type="PANTHER" id="PTHR48085">
    <property type="entry name" value="CADMIUM/ZINC-TRANSPORTING ATPASE HMA2-RELATED"/>
    <property type="match status" value="1"/>
</dbReference>
<gene>
    <name evidence="10" type="ORF">BED41_01455</name>
</gene>
<dbReference type="InterPro" id="IPR023214">
    <property type="entry name" value="HAD_sf"/>
</dbReference>
<dbReference type="GO" id="GO:0005524">
    <property type="term" value="F:ATP binding"/>
    <property type="evidence" value="ECO:0007669"/>
    <property type="project" value="UniProtKB-UniRule"/>
</dbReference>
<evidence type="ECO:0000259" key="9">
    <source>
        <dbReference type="Pfam" id="PF00122"/>
    </source>
</evidence>
<evidence type="ECO:0000313" key="11">
    <source>
        <dbReference type="Proteomes" id="UP000093044"/>
    </source>
</evidence>
<evidence type="ECO:0000256" key="1">
    <source>
        <dbReference type="ARBA" id="ARBA00004370"/>
    </source>
</evidence>
<keyword evidence="8" id="KW-1003">Cell membrane</keyword>
<dbReference type="PANTHER" id="PTHR48085:SF5">
    <property type="entry name" value="CADMIUM_ZINC-TRANSPORTING ATPASE HMA4-RELATED"/>
    <property type="match status" value="1"/>
</dbReference>
<dbReference type="InterPro" id="IPR036412">
    <property type="entry name" value="HAD-like_sf"/>
</dbReference>
<dbReference type="SFLD" id="SFLDG00002">
    <property type="entry name" value="C1.7:_P-type_atpase_like"/>
    <property type="match status" value="1"/>
</dbReference>
<reference evidence="10" key="1">
    <citation type="submission" date="2016-08" db="EMBL/GenBank/DDBJ databases">
        <title>Complete genome of Cloacibacillus porcorum.</title>
        <authorList>
            <person name="Looft T."/>
            <person name="Bayles D.O."/>
            <person name="Alt D.P."/>
        </authorList>
    </citation>
    <scope>NUCLEOTIDE SEQUENCE [LARGE SCALE GENOMIC DNA]</scope>
    <source>
        <strain evidence="10">CL-84</strain>
    </source>
</reference>
<dbReference type="InterPro" id="IPR059000">
    <property type="entry name" value="ATPase_P-type_domA"/>
</dbReference>
<dbReference type="GO" id="GO:0046872">
    <property type="term" value="F:metal ion binding"/>
    <property type="evidence" value="ECO:0007669"/>
    <property type="project" value="UniProtKB-KW"/>
</dbReference>
<keyword evidence="4 8" id="KW-0479">Metal-binding</keyword>
<dbReference type="Proteomes" id="UP000093044">
    <property type="component" value="Chromosome"/>
</dbReference>
<dbReference type="PRINTS" id="PR00119">
    <property type="entry name" value="CATATPASE"/>
</dbReference>
<feature type="transmembrane region" description="Helical" evidence="8">
    <location>
        <begin position="274"/>
        <end position="295"/>
    </location>
</feature>
<dbReference type="NCBIfam" id="TIGR01512">
    <property type="entry name" value="ATPase-IB2_Cd"/>
    <property type="match status" value="1"/>
</dbReference>
<feature type="transmembrane region" description="Helical" evidence="8">
    <location>
        <begin position="44"/>
        <end position="63"/>
    </location>
</feature>
<feature type="transmembrane region" description="Helical" evidence="8">
    <location>
        <begin position="75"/>
        <end position="100"/>
    </location>
</feature>
<dbReference type="SFLD" id="SFLDS00003">
    <property type="entry name" value="Haloacid_Dehalogenase"/>
    <property type="match status" value="1"/>
</dbReference>
<dbReference type="PROSITE" id="PS00154">
    <property type="entry name" value="ATPASE_E1_E2"/>
    <property type="match status" value="1"/>
</dbReference>
<evidence type="ECO:0000313" key="10">
    <source>
        <dbReference type="EMBL" id="ANZ46517.1"/>
    </source>
</evidence>
<dbReference type="GO" id="GO:0005886">
    <property type="term" value="C:plasma membrane"/>
    <property type="evidence" value="ECO:0007669"/>
    <property type="project" value="UniProtKB-SubCell"/>
</dbReference>
<feature type="transmembrane region" description="Helical" evidence="8">
    <location>
        <begin position="568"/>
        <end position="589"/>
    </location>
</feature>
<keyword evidence="8" id="KW-0067">ATP-binding</keyword>
<name>A0A1B2I9A9_9BACT</name>
<dbReference type="InterPro" id="IPR027256">
    <property type="entry name" value="P-typ_ATPase_IB"/>
</dbReference>
<keyword evidence="3 8" id="KW-0812">Transmembrane</keyword>
<dbReference type="InterPro" id="IPR023299">
    <property type="entry name" value="ATPase_P-typ_cyto_dom_N"/>
</dbReference>
<keyword evidence="5" id="KW-1278">Translocase</keyword>
<dbReference type="NCBIfam" id="TIGR01525">
    <property type="entry name" value="ATPase-IB_hvy"/>
    <property type="match status" value="1"/>
</dbReference>
<accession>A0A1B2I9A9</accession>
<feature type="domain" description="P-type ATPase A" evidence="9">
    <location>
        <begin position="124"/>
        <end position="223"/>
    </location>
</feature>
<dbReference type="AlphaFoldDB" id="A0A1B2I9A9"/>
<dbReference type="InterPro" id="IPR018303">
    <property type="entry name" value="ATPase_P-typ_P_site"/>
</dbReference>
<dbReference type="Pfam" id="PF00122">
    <property type="entry name" value="E1-E2_ATPase"/>
    <property type="match status" value="1"/>
</dbReference>
<dbReference type="InterPro" id="IPR051014">
    <property type="entry name" value="Cation_Transport_ATPase_IB"/>
</dbReference>
<dbReference type="InterPro" id="IPR001757">
    <property type="entry name" value="P_typ_ATPase"/>
</dbReference>
<dbReference type="SUPFAM" id="SSF56784">
    <property type="entry name" value="HAD-like"/>
    <property type="match status" value="1"/>
</dbReference>
<dbReference type="SUPFAM" id="SSF81665">
    <property type="entry name" value="Calcium ATPase, transmembrane domain M"/>
    <property type="match status" value="1"/>
</dbReference>
<dbReference type="SFLD" id="SFLDF00027">
    <property type="entry name" value="p-type_atpase"/>
    <property type="match status" value="1"/>
</dbReference>
<feature type="transmembrane region" description="Helical" evidence="8">
    <location>
        <begin position="243"/>
        <end position="262"/>
    </location>
</feature>
<dbReference type="Gene3D" id="3.40.50.1000">
    <property type="entry name" value="HAD superfamily/HAD-like"/>
    <property type="match status" value="1"/>
</dbReference>
<dbReference type="Gene3D" id="2.70.150.10">
    <property type="entry name" value="Calcium-transporting ATPase, cytoplasmic transduction domain A"/>
    <property type="match status" value="1"/>
</dbReference>
<keyword evidence="6 8" id="KW-1133">Transmembrane helix</keyword>
<dbReference type="EMBL" id="CP016757">
    <property type="protein sequence ID" value="ANZ46517.1"/>
    <property type="molecule type" value="Genomic_DNA"/>
</dbReference>
<sequence length="640" mass="66778">MGCGCGHSHGEGGGVKGTLIQLCAAFAIAAIAAFAPLPQYVRAAGFAAAYLLAGWRVLLASLRNISRGEVFDENFLMSVASLGAFAIGDMAEAVAVMIFYGIGEMLQDSAVAKSKRSIESLMDLHSDYASVLRGGQLVRVAPEEVMVGETVSVRPGEKIPLDGTVVSGTSFLDTRALTGESVPRRAAPNDEVLSGSVSTDGALEIRVTKPFSESAVSKILELVRGAAAKKSATERFITKFARWYTPTVVALAVMVALLPPLAGYGSYSVWFYKALSFLIISCPCALVLSIPLSFFGGIGGAARNGILVKGSTYLETMSKLGTIAFDKTGTLTRGVFKVTELLPADGVSQDELLRYAAAAEAQSNHPIAKSVMTAFGGGTPERAEVREIAGMGVEARTKEGVVRAGNVKLMKSIGIEGLREYAKSAVYVALDGKFLGTLLVADELKPGVRAAMDDLRAAGVSRLVMLTGDNLAIAKETAAEAGMDAVSAELLPQDKTAELERLMAGEEKKTAFVGDGINDAPVLTRADIGIAMGGIGSDAAIEAADVVIMTDEIDKIAAAIRIAVKTRWIVWENIVMALGFKIAVMLLAVFAGASVWFAIFADVGVALLAVANALRALKAPAVQSGGTRERGMGAEPCPAA</sequence>
<evidence type="ECO:0000256" key="2">
    <source>
        <dbReference type="ARBA" id="ARBA00006024"/>
    </source>
</evidence>
<protein>
    <submittedName>
        <fullName evidence="10">Cadmium-translocating P-type ATPase</fullName>
    </submittedName>
</protein>
<proteinExistence type="inferred from homology"/>
<keyword evidence="7 8" id="KW-0472">Membrane</keyword>
<feature type="transmembrane region" description="Helical" evidence="8">
    <location>
        <begin position="595"/>
        <end position="614"/>
    </location>
</feature>
<dbReference type="GO" id="GO:0015086">
    <property type="term" value="F:cadmium ion transmembrane transporter activity"/>
    <property type="evidence" value="ECO:0007669"/>
    <property type="project" value="TreeGrafter"/>
</dbReference>
<comment type="subcellular location">
    <subcellularLocation>
        <location evidence="8">Cell membrane</location>
    </subcellularLocation>
    <subcellularLocation>
        <location evidence="1">Membrane</location>
    </subcellularLocation>
</comment>
<organism evidence="10 11">
    <name type="scientific">Cloacibacillus porcorum</name>
    <dbReference type="NCBI Taxonomy" id="1197717"/>
    <lineage>
        <taxon>Bacteria</taxon>
        <taxon>Thermotogati</taxon>
        <taxon>Synergistota</taxon>
        <taxon>Synergistia</taxon>
        <taxon>Synergistales</taxon>
        <taxon>Synergistaceae</taxon>
        <taxon>Cloacibacillus</taxon>
    </lineage>
</organism>
<comment type="similarity">
    <text evidence="2 8">Belongs to the cation transport ATPase (P-type) (TC 3.A.3) family. Type IB subfamily.</text>
</comment>
<dbReference type="InterPro" id="IPR008250">
    <property type="entry name" value="ATPase_P-typ_transduc_dom_A_sf"/>
</dbReference>
<dbReference type="SUPFAM" id="SSF81653">
    <property type="entry name" value="Calcium ATPase, transduction domain A"/>
    <property type="match status" value="1"/>
</dbReference>
<evidence type="ECO:0000256" key="4">
    <source>
        <dbReference type="ARBA" id="ARBA00022723"/>
    </source>
</evidence>
<dbReference type="NCBIfam" id="TIGR01494">
    <property type="entry name" value="ATPase_P-type"/>
    <property type="match status" value="1"/>
</dbReference>
<dbReference type="STRING" id="1197717.BED41_01455"/>
<evidence type="ECO:0000256" key="7">
    <source>
        <dbReference type="ARBA" id="ARBA00023136"/>
    </source>
</evidence>
<evidence type="ECO:0000256" key="6">
    <source>
        <dbReference type="ARBA" id="ARBA00022989"/>
    </source>
</evidence>
<keyword evidence="8" id="KW-0547">Nucleotide-binding</keyword>
<dbReference type="GO" id="GO:0016887">
    <property type="term" value="F:ATP hydrolysis activity"/>
    <property type="evidence" value="ECO:0007669"/>
    <property type="project" value="InterPro"/>
</dbReference>
<keyword evidence="11" id="KW-1185">Reference proteome</keyword>
<evidence type="ECO:0000256" key="8">
    <source>
        <dbReference type="RuleBase" id="RU362081"/>
    </source>
</evidence>
<evidence type="ECO:0000256" key="3">
    <source>
        <dbReference type="ARBA" id="ARBA00022692"/>
    </source>
</evidence>